<comment type="similarity">
    <text evidence="2 8">Belongs to the ammonia transporter channel (TC 1.A.11.2) family.</text>
</comment>
<dbReference type="PROSITE" id="PS01219">
    <property type="entry name" value="AMMONIUM_TRANSP"/>
    <property type="match status" value="1"/>
</dbReference>
<feature type="transmembrane region" description="Helical" evidence="8">
    <location>
        <begin position="217"/>
        <end position="236"/>
    </location>
</feature>
<dbReference type="PANTHER" id="PTHR43029">
    <property type="entry name" value="AMMONIUM TRANSPORTER MEP2"/>
    <property type="match status" value="1"/>
</dbReference>
<dbReference type="InterPro" id="IPR002229">
    <property type="entry name" value="RhesusRHD"/>
</dbReference>
<keyword evidence="7 8" id="KW-0924">Ammonia transport</keyword>
<dbReference type="RefSeq" id="WP_104813104.1">
    <property type="nucleotide sequence ID" value="NZ_MQUB01000001.1"/>
</dbReference>
<protein>
    <recommendedName>
        <fullName evidence="8">Ammonium transporter</fullName>
    </recommendedName>
</protein>
<evidence type="ECO:0000313" key="12">
    <source>
        <dbReference type="Proteomes" id="UP000239800"/>
    </source>
</evidence>
<feature type="transmembrane region" description="Helical" evidence="8">
    <location>
        <begin position="279"/>
        <end position="297"/>
    </location>
</feature>
<feature type="transmembrane region" description="Helical" evidence="8">
    <location>
        <begin position="117"/>
        <end position="138"/>
    </location>
</feature>
<dbReference type="Gene3D" id="1.10.3430.10">
    <property type="entry name" value="Ammonium transporter AmtB like domains"/>
    <property type="match status" value="1"/>
</dbReference>
<keyword evidence="9" id="KW-0732">Signal</keyword>
<dbReference type="GO" id="GO:0008519">
    <property type="term" value="F:ammonium channel activity"/>
    <property type="evidence" value="ECO:0007669"/>
    <property type="project" value="InterPro"/>
</dbReference>
<dbReference type="Proteomes" id="UP000239800">
    <property type="component" value="Unassembled WGS sequence"/>
</dbReference>
<dbReference type="SUPFAM" id="SSF111352">
    <property type="entry name" value="Ammonium transporter"/>
    <property type="match status" value="1"/>
</dbReference>
<dbReference type="InterPro" id="IPR024041">
    <property type="entry name" value="NH4_transpt_AmtB-like_dom"/>
</dbReference>
<evidence type="ECO:0000256" key="4">
    <source>
        <dbReference type="ARBA" id="ARBA00022692"/>
    </source>
</evidence>
<evidence type="ECO:0000256" key="3">
    <source>
        <dbReference type="ARBA" id="ARBA00022448"/>
    </source>
</evidence>
<feature type="transmembrane region" description="Helical" evidence="8">
    <location>
        <begin position="150"/>
        <end position="171"/>
    </location>
</feature>
<evidence type="ECO:0000256" key="9">
    <source>
        <dbReference type="SAM" id="SignalP"/>
    </source>
</evidence>
<evidence type="ECO:0000259" key="10">
    <source>
        <dbReference type="Pfam" id="PF00909"/>
    </source>
</evidence>
<dbReference type="InterPro" id="IPR029020">
    <property type="entry name" value="Ammonium/urea_transptr"/>
</dbReference>
<evidence type="ECO:0000256" key="6">
    <source>
        <dbReference type="ARBA" id="ARBA00023136"/>
    </source>
</evidence>
<feature type="transmembrane region" description="Helical" evidence="8">
    <location>
        <begin position="333"/>
        <end position="354"/>
    </location>
</feature>
<dbReference type="EMBL" id="MQUB01000001">
    <property type="protein sequence ID" value="PQB05170.1"/>
    <property type="molecule type" value="Genomic_DNA"/>
</dbReference>
<feature type="signal peptide" evidence="9">
    <location>
        <begin position="1"/>
        <end position="20"/>
    </location>
</feature>
<gene>
    <name evidence="11" type="ORF">BST85_09955</name>
</gene>
<keyword evidence="3 8" id="KW-0813">Transport</keyword>
<feature type="domain" description="Ammonium transporter AmtB-like" evidence="10">
    <location>
        <begin position="33"/>
        <end position="423"/>
    </location>
</feature>
<feature type="chain" id="PRO_5015486404" description="Ammonium transporter" evidence="9">
    <location>
        <begin position="21"/>
        <end position="442"/>
    </location>
</feature>
<reference evidence="11 12" key="1">
    <citation type="submission" date="2016-11" db="EMBL/GenBank/DDBJ databases">
        <title>Trade-off between light-utilization and light-protection in marine flavobacteria.</title>
        <authorList>
            <person name="Kumagai Y."/>
        </authorList>
    </citation>
    <scope>NUCLEOTIDE SEQUENCE [LARGE SCALE GENOMIC DNA]</scope>
    <source>
        <strain evidence="11 12">NBRC 107741</strain>
    </source>
</reference>
<evidence type="ECO:0000256" key="2">
    <source>
        <dbReference type="ARBA" id="ARBA00005887"/>
    </source>
</evidence>
<feature type="transmembrane region" description="Helical" evidence="8">
    <location>
        <begin position="374"/>
        <end position="394"/>
    </location>
</feature>
<dbReference type="AlphaFoldDB" id="A0A2S7KRD1"/>
<evidence type="ECO:0000256" key="7">
    <source>
        <dbReference type="ARBA" id="ARBA00023177"/>
    </source>
</evidence>
<feature type="transmembrane region" description="Helical" evidence="8">
    <location>
        <begin position="303"/>
        <end position="321"/>
    </location>
</feature>
<evidence type="ECO:0000256" key="8">
    <source>
        <dbReference type="RuleBase" id="RU362002"/>
    </source>
</evidence>
<keyword evidence="5 8" id="KW-1133">Transmembrane helix</keyword>
<evidence type="ECO:0000256" key="1">
    <source>
        <dbReference type="ARBA" id="ARBA00004141"/>
    </source>
</evidence>
<evidence type="ECO:0000256" key="5">
    <source>
        <dbReference type="ARBA" id="ARBA00022989"/>
    </source>
</evidence>
<comment type="caution">
    <text evidence="11">The sequence shown here is derived from an EMBL/GenBank/DDBJ whole genome shotgun (WGS) entry which is preliminary data.</text>
</comment>
<feature type="transmembrane region" description="Helical" evidence="8">
    <location>
        <begin position="183"/>
        <end position="205"/>
    </location>
</feature>
<dbReference type="PRINTS" id="PR00342">
    <property type="entry name" value="RHESUSRHD"/>
</dbReference>
<dbReference type="GO" id="GO:0005886">
    <property type="term" value="C:plasma membrane"/>
    <property type="evidence" value="ECO:0007669"/>
    <property type="project" value="UniProtKB-SubCell"/>
</dbReference>
<accession>A0A2S7KRD1</accession>
<dbReference type="Pfam" id="PF00909">
    <property type="entry name" value="Ammonium_transp"/>
    <property type="match status" value="1"/>
</dbReference>
<proteinExistence type="inferred from homology"/>
<evidence type="ECO:0000313" key="11">
    <source>
        <dbReference type="EMBL" id="PQB05170.1"/>
    </source>
</evidence>
<dbReference type="NCBIfam" id="TIGR00836">
    <property type="entry name" value="amt"/>
    <property type="match status" value="1"/>
</dbReference>
<dbReference type="OrthoDB" id="9814202at2"/>
<dbReference type="InterPro" id="IPR001905">
    <property type="entry name" value="Ammonium_transpt"/>
</dbReference>
<feature type="transmembrane region" description="Helical" evidence="8">
    <location>
        <begin position="69"/>
        <end position="89"/>
    </location>
</feature>
<name>A0A2S7KRD1_9FLAO</name>
<keyword evidence="4 8" id="KW-0812">Transmembrane</keyword>
<feature type="transmembrane region" description="Helical" evidence="8">
    <location>
        <begin position="242"/>
        <end position="267"/>
    </location>
</feature>
<dbReference type="InterPro" id="IPR018047">
    <property type="entry name" value="Ammonium_transpt_CS"/>
</dbReference>
<dbReference type="PANTHER" id="PTHR43029:SF10">
    <property type="entry name" value="AMMONIUM TRANSPORTER MEP2"/>
    <property type="match status" value="1"/>
</dbReference>
<feature type="transmembrane region" description="Helical" evidence="8">
    <location>
        <begin position="32"/>
        <end position="57"/>
    </location>
</feature>
<comment type="subcellular location">
    <subcellularLocation>
        <location evidence="8">Cell membrane</location>
        <topology evidence="8">Multi-pass membrane protein</topology>
    </subcellularLocation>
    <subcellularLocation>
        <location evidence="1">Membrane</location>
        <topology evidence="1">Multi-pass membrane protein</topology>
    </subcellularLocation>
</comment>
<sequence>MKTKTYTTAIGLFLPMVGFAQNAETTINSGDTAWMLVATALVMLMTPAGLALFYGGLTRSKNVLNTIGMSYIAFCLASVIWIVVGYSLAFDGDGYMLGNLKNLLLRDIKITDTIGTIPTYLFVAFQGTFAAIAVAIISGSIIERIKFSTWIIFASLWIICVYSPVAHWVWGGGFLSNSGELDFAGGTVIHINAGIAGLVVSMLLGKRKNFGTEEKPSSVKLTVLGSALLWFGWFGFNAGSQLAADFIAANAFLVTNVAACSGGLAWLLFEYKDTQKPTLIGTSTGVISGLVAITPAAGYVDVFGALCIGIIGGLVGYFGAIKLKKILKYDDTLDAFGVHGLVGIAGALATGVFANPEINEATGLLYGNPGQLWVQLKAVGIVVLFSAVGTYLVFKAASLFSKGARVTESIEDHGLDVMIHGERSFDYKEEGIVSDLNYKKSA</sequence>
<keyword evidence="12" id="KW-1185">Reference proteome</keyword>
<organism evidence="11 12">
    <name type="scientific">Aureitalea marina</name>
    <dbReference type="NCBI Taxonomy" id="930804"/>
    <lineage>
        <taxon>Bacteria</taxon>
        <taxon>Pseudomonadati</taxon>
        <taxon>Bacteroidota</taxon>
        <taxon>Flavobacteriia</taxon>
        <taxon>Flavobacteriales</taxon>
        <taxon>Flavobacteriaceae</taxon>
        <taxon>Aureitalea</taxon>
    </lineage>
</organism>
<keyword evidence="6 8" id="KW-0472">Membrane</keyword>